<gene>
    <name evidence="1" type="ORF">SAMN04515656_10339</name>
</gene>
<dbReference type="AlphaFoldDB" id="A0A1H3Y2L4"/>
<sequence>MIARKDNKEYIVDDASKGFYQSSGFDIYDDAGNILEYGAGKTVPYEKYMAVVSELEALKKTKSKSTAAK</sequence>
<dbReference type="Proteomes" id="UP000199394">
    <property type="component" value="Unassembled WGS sequence"/>
</dbReference>
<protein>
    <submittedName>
        <fullName evidence="1">Uncharacterized protein</fullName>
    </submittedName>
</protein>
<dbReference type="RefSeq" id="WP_090304690.1">
    <property type="nucleotide sequence ID" value="NZ_FNRK01000003.1"/>
</dbReference>
<organism evidence="1 2">
    <name type="scientific">Eubacterium aggregans</name>
    <dbReference type="NCBI Taxonomy" id="81409"/>
    <lineage>
        <taxon>Bacteria</taxon>
        <taxon>Bacillati</taxon>
        <taxon>Bacillota</taxon>
        <taxon>Clostridia</taxon>
        <taxon>Eubacteriales</taxon>
        <taxon>Eubacteriaceae</taxon>
        <taxon>Eubacterium</taxon>
    </lineage>
</organism>
<dbReference type="OrthoDB" id="1779945at2"/>
<name>A0A1H3Y2L4_9FIRM</name>
<evidence type="ECO:0000313" key="2">
    <source>
        <dbReference type="Proteomes" id="UP000199394"/>
    </source>
</evidence>
<proteinExistence type="predicted"/>
<dbReference type="EMBL" id="FNRK01000003">
    <property type="protein sequence ID" value="SEA05889.1"/>
    <property type="molecule type" value="Genomic_DNA"/>
</dbReference>
<evidence type="ECO:0000313" key="1">
    <source>
        <dbReference type="EMBL" id="SEA05889.1"/>
    </source>
</evidence>
<keyword evidence="2" id="KW-1185">Reference proteome</keyword>
<dbReference type="STRING" id="81409.SAMN04515656_10339"/>
<accession>A0A1H3Y2L4</accession>
<reference evidence="1 2" key="1">
    <citation type="submission" date="2016-10" db="EMBL/GenBank/DDBJ databases">
        <authorList>
            <person name="de Groot N.N."/>
        </authorList>
    </citation>
    <scope>NUCLEOTIDE SEQUENCE [LARGE SCALE GENOMIC DNA]</scope>
    <source>
        <strain evidence="1 2">SR12</strain>
    </source>
</reference>